<dbReference type="SUPFAM" id="SSF48264">
    <property type="entry name" value="Cytochrome P450"/>
    <property type="match status" value="1"/>
</dbReference>
<name>A0A3G9J5N3_9BACL</name>
<keyword evidence="2 7" id="KW-0349">Heme</keyword>
<evidence type="ECO:0000256" key="1">
    <source>
        <dbReference type="ARBA" id="ARBA00010617"/>
    </source>
</evidence>
<dbReference type="FunFam" id="1.10.630.10:FF:000018">
    <property type="entry name" value="Cytochrome P450 monooxygenase"/>
    <property type="match status" value="1"/>
</dbReference>
<sequence length="379" mass="43062">MVKSMNWGTPNELIPLSYFKQMRATYPVSLKEENGAWDVFKYEDVKAIFTNHEDFSSQGTESMNDPIDTSILRQDPPKHRQLRMLVSKAFSPRMIEGLAPKIKSIALELCDQVEASGKMDGLHDFASPLPIIVIAEMLGVPPEDRGRFKQWSDALVGNDSERYYQCQQEMSVYFTEIADKRRREPQDDLISNLVLAKVDGEQLSDLEVIGFCILLLVAGNETTTNLISSAMLCIDSNADARAQLITDRSLIPQALEEVLRYCSPVQTMIRTVKKTTVLRGQTLTPGQMVNIWIGSANHDEEIFENPEIFDIRRNPNPHLAFGHGIHFCLGAQLARLESKITIETLLERFPNFRRDRSHGLERIESWIIFGVKDLPIILR</sequence>
<dbReference type="PANTHER" id="PTHR46696:SF1">
    <property type="entry name" value="CYTOCHROME P450 YJIB-RELATED"/>
    <property type="match status" value="1"/>
</dbReference>
<dbReference type="InterPro" id="IPR001128">
    <property type="entry name" value="Cyt_P450"/>
</dbReference>
<organism evidence="8 9">
    <name type="scientific">Paenibacillus baekrokdamisoli</name>
    <dbReference type="NCBI Taxonomy" id="1712516"/>
    <lineage>
        <taxon>Bacteria</taxon>
        <taxon>Bacillati</taxon>
        <taxon>Bacillota</taxon>
        <taxon>Bacilli</taxon>
        <taxon>Bacillales</taxon>
        <taxon>Paenibacillaceae</taxon>
        <taxon>Paenibacillus</taxon>
    </lineage>
</organism>
<accession>A0A3G9J5N3</accession>
<dbReference type="Pfam" id="PF00067">
    <property type="entry name" value="p450"/>
    <property type="match status" value="1"/>
</dbReference>
<dbReference type="GO" id="GO:0004497">
    <property type="term" value="F:monooxygenase activity"/>
    <property type="evidence" value="ECO:0007669"/>
    <property type="project" value="UniProtKB-KW"/>
</dbReference>
<dbReference type="AlphaFoldDB" id="A0A3G9J5N3"/>
<comment type="similarity">
    <text evidence="1 7">Belongs to the cytochrome P450 family.</text>
</comment>
<dbReference type="GO" id="GO:0005506">
    <property type="term" value="F:iron ion binding"/>
    <property type="evidence" value="ECO:0007669"/>
    <property type="project" value="InterPro"/>
</dbReference>
<evidence type="ECO:0000313" key="8">
    <source>
        <dbReference type="EMBL" id="BBH20093.1"/>
    </source>
</evidence>
<keyword evidence="6 7" id="KW-0503">Monooxygenase</keyword>
<dbReference type="Proteomes" id="UP000275368">
    <property type="component" value="Chromosome"/>
</dbReference>
<evidence type="ECO:0000256" key="7">
    <source>
        <dbReference type="RuleBase" id="RU000461"/>
    </source>
</evidence>
<evidence type="ECO:0000256" key="5">
    <source>
        <dbReference type="ARBA" id="ARBA00023004"/>
    </source>
</evidence>
<gene>
    <name evidence="8" type="primary">yjiB</name>
    <name evidence="8" type="ORF">Back11_14380</name>
</gene>
<keyword evidence="3 7" id="KW-0479">Metal-binding</keyword>
<dbReference type="InterPro" id="IPR036396">
    <property type="entry name" value="Cyt_P450_sf"/>
</dbReference>
<dbReference type="InterPro" id="IPR002397">
    <property type="entry name" value="Cyt_P450_B"/>
</dbReference>
<dbReference type="PROSITE" id="PS00086">
    <property type="entry name" value="CYTOCHROME_P450"/>
    <property type="match status" value="1"/>
</dbReference>
<dbReference type="CDD" id="cd11032">
    <property type="entry name" value="P450_EryK-like"/>
    <property type="match status" value="1"/>
</dbReference>
<evidence type="ECO:0000313" key="9">
    <source>
        <dbReference type="Proteomes" id="UP000275368"/>
    </source>
</evidence>
<evidence type="ECO:0000256" key="3">
    <source>
        <dbReference type="ARBA" id="ARBA00022723"/>
    </source>
</evidence>
<reference evidence="8 9" key="1">
    <citation type="submission" date="2018-11" db="EMBL/GenBank/DDBJ databases">
        <title>Complete genome sequence of Paenibacillus baekrokdamisoli strain KCTC 33723.</title>
        <authorList>
            <person name="Kang S.W."/>
            <person name="Lee K.C."/>
            <person name="Kim K.K."/>
            <person name="Kim J.S."/>
            <person name="Kim D.S."/>
            <person name="Ko S.H."/>
            <person name="Yang S.H."/>
            <person name="Lee J.S."/>
        </authorList>
    </citation>
    <scope>NUCLEOTIDE SEQUENCE [LARGE SCALE GENOMIC DNA]</scope>
    <source>
        <strain evidence="8 9">KCTC 33723</strain>
    </source>
</reference>
<dbReference type="EMBL" id="AP019308">
    <property type="protein sequence ID" value="BBH20093.1"/>
    <property type="molecule type" value="Genomic_DNA"/>
</dbReference>
<dbReference type="Gene3D" id="1.10.630.10">
    <property type="entry name" value="Cytochrome P450"/>
    <property type="match status" value="1"/>
</dbReference>
<evidence type="ECO:0000256" key="6">
    <source>
        <dbReference type="ARBA" id="ARBA00023033"/>
    </source>
</evidence>
<keyword evidence="9" id="KW-1185">Reference proteome</keyword>
<dbReference type="PANTHER" id="PTHR46696">
    <property type="entry name" value="P450, PUTATIVE (EUROFUNG)-RELATED"/>
    <property type="match status" value="1"/>
</dbReference>
<evidence type="ECO:0000256" key="4">
    <source>
        <dbReference type="ARBA" id="ARBA00023002"/>
    </source>
</evidence>
<dbReference type="GO" id="GO:0016705">
    <property type="term" value="F:oxidoreductase activity, acting on paired donors, with incorporation or reduction of molecular oxygen"/>
    <property type="evidence" value="ECO:0007669"/>
    <property type="project" value="InterPro"/>
</dbReference>
<evidence type="ECO:0000256" key="2">
    <source>
        <dbReference type="ARBA" id="ARBA00022617"/>
    </source>
</evidence>
<dbReference type="KEGG" id="pbk:Back11_14380"/>
<protein>
    <submittedName>
        <fullName evidence="8">Putative cytochrome P450 YjiB</fullName>
    </submittedName>
</protein>
<proteinExistence type="inferred from homology"/>
<dbReference type="InterPro" id="IPR017972">
    <property type="entry name" value="Cyt_P450_CS"/>
</dbReference>
<dbReference type="PRINTS" id="PR00359">
    <property type="entry name" value="BP450"/>
</dbReference>
<keyword evidence="4 7" id="KW-0560">Oxidoreductase</keyword>
<dbReference type="GO" id="GO:0020037">
    <property type="term" value="F:heme binding"/>
    <property type="evidence" value="ECO:0007669"/>
    <property type="project" value="InterPro"/>
</dbReference>
<keyword evidence="5 7" id="KW-0408">Iron</keyword>
<dbReference type="PRINTS" id="PR00385">
    <property type="entry name" value="P450"/>
</dbReference>